<name>A0ABW2UR69_9BACI</name>
<dbReference type="HAMAP" id="MF_00844_B">
    <property type="entry name" value="RqcH_B"/>
    <property type="match status" value="1"/>
</dbReference>
<dbReference type="InterPro" id="IPR051608">
    <property type="entry name" value="RQC_Subunit_NEMF"/>
</dbReference>
<comment type="caution">
    <text evidence="8">The sequence shown here is derived from an EMBL/GenBank/DDBJ whole genome shotgun (WGS) entry which is preliminary data.</text>
</comment>
<comment type="subunit">
    <text evidence="5">Associates with stalled 50S ribosomal subunits. Binds to RqcP.</text>
</comment>
<dbReference type="Pfam" id="PF05670">
    <property type="entry name" value="NFACT-R_1"/>
    <property type="match status" value="1"/>
</dbReference>
<dbReference type="RefSeq" id="WP_382357215.1">
    <property type="nucleotide sequence ID" value="NZ_JBHTGR010000001.1"/>
</dbReference>
<keyword evidence="5" id="KW-0175">Coiled coil</keyword>
<evidence type="ECO:0000256" key="4">
    <source>
        <dbReference type="ARBA" id="ARBA00022917"/>
    </source>
</evidence>
<evidence type="ECO:0000313" key="8">
    <source>
        <dbReference type="EMBL" id="MFC7745740.1"/>
    </source>
</evidence>
<evidence type="ECO:0000313" key="9">
    <source>
        <dbReference type="Proteomes" id="UP001596620"/>
    </source>
</evidence>
<dbReference type="InterPro" id="IPR043682">
    <property type="entry name" value="RqcH_bacterial"/>
</dbReference>
<dbReference type="Pfam" id="PF05833">
    <property type="entry name" value="NFACT_N"/>
    <property type="match status" value="1"/>
</dbReference>
<feature type="coiled-coil region" evidence="5">
    <location>
        <begin position="287"/>
        <end position="321"/>
    </location>
</feature>
<dbReference type="InterPro" id="IPR008532">
    <property type="entry name" value="NFACT_RNA-bd"/>
</dbReference>
<keyword evidence="4 5" id="KW-0648">Protein biosynthesis</keyword>
<keyword evidence="2 5" id="KW-0699">rRNA-binding</keyword>
<organism evidence="8 9">
    <name type="scientific">Lentibacillus kimchii</name>
    <dbReference type="NCBI Taxonomy" id="1542911"/>
    <lineage>
        <taxon>Bacteria</taxon>
        <taxon>Bacillati</taxon>
        <taxon>Bacillota</taxon>
        <taxon>Bacilli</taxon>
        <taxon>Bacillales</taxon>
        <taxon>Bacillaceae</taxon>
        <taxon>Lentibacillus</taxon>
    </lineage>
</organism>
<feature type="coiled-coil region" evidence="5">
    <location>
        <begin position="379"/>
        <end position="406"/>
    </location>
</feature>
<feature type="compositionally biased region" description="Basic residues" evidence="6">
    <location>
        <begin position="432"/>
        <end position="444"/>
    </location>
</feature>
<sequence length="568" mass="64581">MPYDGIVTRAVTNDLQEKIIPGRIAKIHQPTDTELIITIRSQGQNHSLLLSVHSVYARMHVTHETYQNPKEPPMFCMLLRKHLSGAVIESLEQYGMERIITLSVQSRNEIGDMTSKKLVIELMGKHSNITLVDGDRGHILDSLKHVPASQNRYRTILPGHTYRLPPSQNKADPLQISSEAFIQKLDFNSGKVGNQIVGTIMGFSPFLAEEIAYQAKLGSIEAYQNAFANMQEAIKTNRYSPGIYRNGKEDFHVLPITHANGEADVFSDPNSMLDAFFSGKAERDRVKQQAKDLYQFLKNEKDKNNRKLKKHEKTLKKAEHAATYQRLGELLTAHMHQVKQGDKDAQVIDYYDPEQNTITIDLDPNKTPSENAQNFFKTYQKLKTSKDKVQQEIVKAQQEITYLDQLLQQIDTARLADIEEIRDELREEGYLKKQKQGKRKKKPAKPSPERFTTSDGTPVLVGKNNKQNDYVTMKMANRDDIWLHTQNIPGSHVVIRGQDPADETLQEAAQLAAYFSKSSQSSSVPVDYTRVRHVWKPNGSKPGFVTYNNQKTLFVTPEKRLIEALKDG</sequence>
<evidence type="ECO:0000256" key="5">
    <source>
        <dbReference type="HAMAP-Rule" id="MF_00844"/>
    </source>
</evidence>
<dbReference type="PANTHER" id="PTHR15239:SF6">
    <property type="entry name" value="RIBOSOME QUALITY CONTROL COMPLEX SUBUNIT NEMF"/>
    <property type="match status" value="1"/>
</dbReference>
<evidence type="ECO:0000256" key="6">
    <source>
        <dbReference type="SAM" id="MobiDB-lite"/>
    </source>
</evidence>
<dbReference type="PANTHER" id="PTHR15239">
    <property type="entry name" value="NUCLEAR EXPORT MEDIATOR FACTOR NEMF"/>
    <property type="match status" value="1"/>
</dbReference>
<dbReference type="Gene3D" id="2.30.310.10">
    <property type="entry name" value="ibrinogen binding protein from staphylococcus aureus domain"/>
    <property type="match status" value="1"/>
</dbReference>
<accession>A0ABW2UR69</accession>
<dbReference type="Proteomes" id="UP001596620">
    <property type="component" value="Unassembled WGS sequence"/>
</dbReference>
<evidence type="ECO:0000256" key="1">
    <source>
        <dbReference type="ARBA" id="ARBA00022555"/>
    </source>
</evidence>
<protein>
    <recommendedName>
        <fullName evidence="5">Rqc2 homolog RqcH</fullName>
        <shortName evidence="5">RqcH</shortName>
    </recommendedName>
</protein>
<comment type="function">
    <text evidence="5">Key component of the ribosome quality control system (RQC), a ribosome-associated complex that mediates the extraction of incompletely synthesized nascent chains from stalled ribosomes and their subsequent degradation. RqcH recruits Ala-charged tRNA, and with RqcP directs the elongation of stalled nascent chains on 50S ribosomal subunits, leading to non-templated C-terminal alanine extensions (Ala tail). The Ala tail promotes nascent chain degradation. May add between 1 and at least 8 Ala residues. Binds to stalled 50S ribosomal subunits.</text>
</comment>
<feature type="domain" description="NFACT RNA-binding" evidence="7">
    <location>
        <begin position="450"/>
        <end position="539"/>
    </location>
</feature>
<evidence type="ECO:0000256" key="2">
    <source>
        <dbReference type="ARBA" id="ARBA00022730"/>
    </source>
</evidence>
<gene>
    <name evidence="5" type="primary">rqcH</name>
    <name evidence="8" type="ORF">ACFQU8_00610</name>
</gene>
<dbReference type="Gene3D" id="1.10.8.50">
    <property type="match status" value="1"/>
</dbReference>
<feature type="region of interest" description="Disordered" evidence="6">
    <location>
        <begin position="429"/>
        <end position="465"/>
    </location>
</feature>
<comment type="similarity">
    <text evidence="5">Belongs to the NEMF family.</text>
</comment>
<evidence type="ECO:0000256" key="3">
    <source>
        <dbReference type="ARBA" id="ARBA00022884"/>
    </source>
</evidence>
<keyword evidence="3 5" id="KW-0694">RNA-binding</keyword>
<evidence type="ECO:0000259" key="7">
    <source>
        <dbReference type="Pfam" id="PF05670"/>
    </source>
</evidence>
<reference evidence="9" key="1">
    <citation type="journal article" date="2019" name="Int. J. Syst. Evol. Microbiol.">
        <title>The Global Catalogue of Microorganisms (GCM) 10K type strain sequencing project: providing services to taxonomists for standard genome sequencing and annotation.</title>
        <authorList>
            <consortium name="The Broad Institute Genomics Platform"/>
            <consortium name="The Broad Institute Genome Sequencing Center for Infectious Disease"/>
            <person name="Wu L."/>
            <person name="Ma J."/>
        </authorList>
    </citation>
    <scope>NUCLEOTIDE SEQUENCE [LARGE SCALE GENOMIC DNA]</scope>
    <source>
        <strain evidence="9">JCM 30234</strain>
    </source>
</reference>
<dbReference type="Gene3D" id="3.40.970.40">
    <property type="entry name" value="fibrinogen binding protein from staphylococcus aureus domain like"/>
    <property type="match status" value="1"/>
</dbReference>
<keyword evidence="9" id="KW-1185">Reference proteome</keyword>
<dbReference type="EMBL" id="JBHTGR010000001">
    <property type="protein sequence ID" value="MFC7745740.1"/>
    <property type="molecule type" value="Genomic_DNA"/>
</dbReference>
<keyword evidence="1 5" id="KW-0820">tRNA-binding</keyword>
<proteinExistence type="inferred from homology"/>